<dbReference type="OrthoDB" id="9803420at2"/>
<evidence type="ECO:0000256" key="15">
    <source>
        <dbReference type="PROSITE-ProRule" id="PRU01319"/>
    </source>
</evidence>
<evidence type="ECO:0000256" key="8">
    <source>
        <dbReference type="ARBA" id="ARBA00022490"/>
    </source>
</evidence>
<dbReference type="GO" id="GO:0030145">
    <property type="term" value="F:manganese ion binding"/>
    <property type="evidence" value="ECO:0007669"/>
    <property type="project" value="UniProtKB-UniRule"/>
</dbReference>
<comment type="subcellular location">
    <subcellularLocation>
        <location evidence="4 14">Cytoplasm</location>
    </subcellularLocation>
</comment>
<dbReference type="EC" id="3.1.26.4" evidence="6 14"/>
<dbReference type="RefSeq" id="WP_068207350.1">
    <property type="nucleotide sequence ID" value="NZ_CP013355.1"/>
</dbReference>
<dbReference type="InterPro" id="IPR024567">
    <property type="entry name" value="RNase_HII/HIII_dom"/>
</dbReference>
<organism evidence="18 19">
    <name type="scientific">Lutibacter profundi</name>
    <dbReference type="NCBI Taxonomy" id="1622118"/>
    <lineage>
        <taxon>Bacteria</taxon>
        <taxon>Pseudomonadati</taxon>
        <taxon>Bacteroidota</taxon>
        <taxon>Flavobacteriia</taxon>
        <taxon>Flavobacteriales</taxon>
        <taxon>Flavobacteriaceae</taxon>
        <taxon>Lutibacter</taxon>
    </lineage>
</organism>
<dbReference type="GO" id="GO:0003723">
    <property type="term" value="F:RNA binding"/>
    <property type="evidence" value="ECO:0007669"/>
    <property type="project" value="UniProtKB-UniRule"/>
</dbReference>
<evidence type="ECO:0000256" key="6">
    <source>
        <dbReference type="ARBA" id="ARBA00012180"/>
    </source>
</evidence>
<dbReference type="InterPro" id="IPR036397">
    <property type="entry name" value="RNaseH_sf"/>
</dbReference>
<evidence type="ECO:0000313" key="19">
    <source>
        <dbReference type="Proteomes" id="UP000059672"/>
    </source>
</evidence>
<evidence type="ECO:0000256" key="16">
    <source>
        <dbReference type="RuleBase" id="RU003515"/>
    </source>
</evidence>
<keyword evidence="13 14" id="KW-0464">Manganese</keyword>
<feature type="binding site" evidence="14 15">
    <location>
        <position position="109"/>
    </location>
    <ligand>
        <name>a divalent metal cation</name>
        <dbReference type="ChEBI" id="CHEBI:60240"/>
    </ligand>
</feature>
<comment type="catalytic activity">
    <reaction evidence="1 14 15 16">
        <text>Endonucleolytic cleavage to 5'-phosphomonoester.</text>
        <dbReference type="EC" id="3.1.26.4"/>
    </reaction>
</comment>
<evidence type="ECO:0000256" key="3">
    <source>
        <dbReference type="ARBA" id="ARBA00004065"/>
    </source>
</evidence>
<evidence type="ECO:0000256" key="4">
    <source>
        <dbReference type="ARBA" id="ARBA00004496"/>
    </source>
</evidence>
<feature type="domain" description="RNase H type-2" evidence="17">
    <location>
        <begin position="11"/>
        <end position="200"/>
    </location>
</feature>
<feature type="binding site" evidence="14 15">
    <location>
        <position position="18"/>
    </location>
    <ligand>
        <name>a divalent metal cation</name>
        <dbReference type="ChEBI" id="CHEBI:60240"/>
    </ligand>
</feature>
<dbReference type="PROSITE" id="PS51975">
    <property type="entry name" value="RNASE_H_2"/>
    <property type="match status" value="1"/>
</dbReference>
<dbReference type="PATRIC" id="fig|1622118.3.peg.1258"/>
<sequence length="200" mass="22979">MGLKKYYLKNKIEVGTDEAGRGCLAGPVVAAAVILPNNFKHPLLNDSKQLTEKQRNLVRPFIEENALAFKVSYVFEDTIDKINILQASILAMHKAIEKLQITPEHIIVDGNKFNAYKNIPHTTIVKGDAKFMSIAAASILAKTYRDEFMQKLDEEFPQYFWKKNKGYPTKQHRNAIREFGITNYHRKSFKLLPQQLKLEL</sequence>
<proteinExistence type="inferred from homology"/>
<evidence type="ECO:0000313" key="18">
    <source>
        <dbReference type="EMBL" id="AMC10831.1"/>
    </source>
</evidence>
<dbReference type="InterPro" id="IPR001352">
    <property type="entry name" value="RNase_HII/HIII"/>
</dbReference>
<dbReference type="CDD" id="cd07182">
    <property type="entry name" value="RNase_HII_bacteria_HII_like"/>
    <property type="match status" value="1"/>
</dbReference>
<dbReference type="EMBL" id="CP013355">
    <property type="protein sequence ID" value="AMC10831.1"/>
    <property type="molecule type" value="Genomic_DNA"/>
</dbReference>
<reference evidence="18 19" key="2">
    <citation type="journal article" date="2016" name="Int. J. Syst. Evol. Microbiol.">
        <title>Lutibacter profundi sp. nov., isolated from a deep-sea hydrothermal system on the Arctic Mid-Ocean Ridge and emended description of the genus Lutibacter.</title>
        <authorList>
            <person name="Le Moine Bauer S."/>
            <person name="Roalkvam I."/>
            <person name="Steen I.H."/>
            <person name="Dahle H."/>
        </authorList>
    </citation>
    <scope>NUCLEOTIDE SEQUENCE [LARGE SCALE GENOMIC DNA]</scope>
    <source>
        <strain evidence="18 19">LP1</strain>
    </source>
</reference>
<dbReference type="NCBIfam" id="NF000595">
    <property type="entry name" value="PRK00015.1-3"/>
    <property type="match status" value="1"/>
</dbReference>
<dbReference type="HAMAP" id="MF_00052_B">
    <property type="entry name" value="RNase_HII_B"/>
    <property type="match status" value="1"/>
</dbReference>
<keyword evidence="10 14" id="KW-0479">Metal-binding</keyword>
<keyword evidence="12 14" id="KW-0378">Hydrolase</keyword>
<evidence type="ECO:0000256" key="11">
    <source>
        <dbReference type="ARBA" id="ARBA00022759"/>
    </source>
</evidence>
<comment type="function">
    <text evidence="3 14 16">Endonuclease that specifically degrades the RNA of RNA-DNA hybrids.</text>
</comment>
<dbReference type="GO" id="GO:0004523">
    <property type="term" value="F:RNA-DNA hybrid ribonuclease activity"/>
    <property type="evidence" value="ECO:0007669"/>
    <property type="project" value="UniProtKB-UniRule"/>
</dbReference>
<dbReference type="GO" id="GO:0043137">
    <property type="term" value="P:DNA replication, removal of RNA primer"/>
    <property type="evidence" value="ECO:0007669"/>
    <property type="project" value="TreeGrafter"/>
</dbReference>
<evidence type="ECO:0000256" key="13">
    <source>
        <dbReference type="ARBA" id="ARBA00023211"/>
    </source>
</evidence>
<keyword evidence="11 14" id="KW-0255">Endonuclease</keyword>
<keyword evidence="8 14" id="KW-0963">Cytoplasm</keyword>
<comment type="cofactor">
    <cofactor evidence="14 15">
        <name>Mn(2+)</name>
        <dbReference type="ChEBI" id="CHEBI:29035"/>
    </cofactor>
    <cofactor evidence="14 15">
        <name>Mg(2+)</name>
        <dbReference type="ChEBI" id="CHEBI:18420"/>
    </cofactor>
    <text evidence="14 15">Manganese or magnesium. Binds 1 divalent metal ion per monomer in the absence of substrate. May bind a second metal ion after substrate binding.</text>
</comment>
<dbReference type="STRING" id="1622118.Lupro_06060"/>
<dbReference type="AlphaFoldDB" id="A0A0X8G672"/>
<dbReference type="InterPro" id="IPR022898">
    <property type="entry name" value="RNase_HII"/>
</dbReference>
<evidence type="ECO:0000256" key="2">
    <source>
        <dbReference type="ARBA" id="ARBA00001946"/>
    </source>
</evidence>
<dbReference type="Proteomes" id="UP000059672">
    <property type="component" value="Chromosome"/>
</dbReference>
<comment type="similarity">
    <text evidence="5 14 16">Belongs to the RNase HII family.</text>
</comment>
<protein>
    <recommendedName>
        <fullName evidence="7 14">Ribonuclease HII</fullName>
        <shortName evidence="14">RNase HII</shortName>
        <ecNumber evidence="6 14">3.1.26.4</ecNumber>
    </recommendedName>
</protein>
<dbReference type="KEGG" id="lut:Lupro_06060"/>
<evidence type="ECO:0000259" key="17">
    <source>
        <dbReference type="PROSITE" id="PS51975"/>
    </source>
</evidence>
<dbReference type="InterPro" id="IPR012337">
    <property type="entry name" value="RNaseH-like_sf"/>
</dbReference>
<evidence type="ECO:0000256" key="7">
    <source>
        <dbReference type="ARBA" id="ARBA00019179"/>
    </source>
</evidence>
<feature type="binding site" evidence="14 15">
    <location>
        <position position="17"/>
    </location>
    <ligand>
        <name>a divalent metal cation</name>
        <dbReference type="ChEBI" id="CHEBI:60240"/>
    </ligand>
</feature>
<evidence type="ECO:0000256" key="1">
    <source>
        <dbReference type="ARBA" id="ARBA00000077"/>
    </source>
</evidence>
<dbReference type="Gene3D" id="3.30.420.10">
    <property type="entry name" value="Ribonuclease H-like superfamily/Ribonuclease H"/>
    <property type="match status" value="1"/>
</dbReference>
<evidence type="ECO:0000256" key="14">
    <source>
        <dbReference type="HAMAP-Rule" id="MF_00052"/>
    </source>
</evidence>
<evidence type="ECO:0000256" key="10">
    <source>
        <dbReference type="ARBA" id="ARBA00022723"/>
    </source>
</evidence>
<evidence type="ECO:0000256" key="12">
    <source>
        <dbReference type="ARBA" id="ARBA00022801"/>
    </source>
</evidence>
<dbReference type="PANTHER" id="PTHR10954">
    <property type="entry name" value="RIBONUCLEASE H2 SUBUNIT A"/>
    <property type="match status" value="1"/>
</dbReference>
<dbReference type="GO" id="GO:0005737">
    <property type="term" value="C:cytoplasm"/>
    <property type="evidence" value="ECO:0007669"/>
    <property type="project" value="UniProtKB-SubCell"/>
</dbReference>
<comment type="cofactor">
    <cofactor evidence="2">
        <name>Mg(2+)</name>
        <dbReference type="ChEBI" id="CHEBI:18420"/>
    </cofactor>
</comment>
<name>A0A0X8G672_9FLAO</name>
<dbReference type="SUPFAM" id="SSF53098">
    <property type="entry name" value="Ribonuclease H-like"/>
    <property type="match status" value="1"/>
</dbReference>
<accession>A0A0X8G672</accession>
<dbReference type="PANTHER" id="PTHR10954:SF18">
    <property type="entry name" value="RIBONUCLEASE HII"/>
    <property type="match status" value="1"/>
</dbReference>
<dbReference type="GO" id="GO:0032299">
    <property type="term" value="C:ribonuclease H2 complex"/>
    <property type="evidence" value="ECO:0007669"/>
    <property type="project" value="TreeGrafter"/>
</dbReference>
<keyword evidence="19" id="KW-1185">Reference proteome</keyword>
<dbReference type="GO" id="GO:0006298">
    <property type="term" value="P:mismatch repair"/>
    <property type="evidence" value="ECO:0007669"/>
    <property type="project" value="TreeGrafter"/>
</dbReference>
<keyword evidence="9 14" id="KW-0540">Nuclease</keyword>
<evidence type="ECO:0000256" key="9">
    <source>
        <dbReference type="ARBA" id="ARBA00022722"/>
    </source>
</evidence>
<dbReference type="Pfam" id="PF01351">
    <property type="entry name" value="RNase_HII"/>
    <property type="match status" value="1"/>
</dbReference>
<evidence type="ECO:0000256" key="5">
    <source>
        <dbReference type="ARBA" id="ARBA00007383"/>
    </source>
</evidence>
<reference evidence="19" key="1">
    <citation type="submission" date="2015-12" db="EMBL/GenBank/DDBJ databases">
        <title>Complete genome sequence of Lutibacter profundus strain LP1.</title>
        <authorList>
            <person name="Wissuwa J."/>
            <person name="Le Moine Bauer S."/>
            <person name="Stokke R."/>
            <person name="Dahle H."/>
            <person name="Steen I.H."/>
        </authorList>
    </citation>
    <scope>NUCLEOTIDE SEQUENCE [LARGE SCALE GENOMIC DNA]</scope>
    <source>
        <strain evidence="19">LP1</strain>
    </source>
</reference>
<gene>
    <name evidence="14" type="primary">rnhB</name>
    <name evidence="18" type="ORF">Lupro_06060</name>
</gene>